<keyword evidence="1" id="KW-0732">Signal</keyword>
<keyword evidence="3" id="KW-1185">Reference proteome</keyword>
<sequence length="49" mass="5043">MRALTVLLLAMTVLLASCAIYVPDDGHRGGRGGPGNDFCPPGQAKKGNC</sequence>
<protein>
    <recommendedName>
        <fullName evidence="4">Lipoprotein</fullName>
    </recommendedName>
</protein>
<dbReference type="RefSeq" id="WP_174966369.1">
    <property type="nucleotide sequence ID" value="NZ_CABPSC010000008.1"/>
</dbReference>
<feature type="signal peptide" evidence="1">
    <location>
        <begin position="1"/>
        <end position="18"/>
    </location>
</feature>
<evidence type="ECO:0000313" key="2">
    <source>
        <dbReference type="EMBL" id="VVE07980.1"/>
    </source>
</evidence>
<evidence type="ECO:0008006" key="4">
    <source>
        <dbReference type="Google" id="ProtNLM"/>
    </source>
</evidence>
<organism evidence="2 3">
    <name type="scientific">Pandoraea nosoerga</name>
    <dbReference type="NCBI Taxonomy" id="2508296"/>
    <lineage>
        <taxon>Bacteria</taxon>
        <taxon>Pseudomonadati</taxon>
        <taxon>Pseudomonadota</taxon>
        <taxon>Betaproteobacteria</taxon>
        <taxon>Burkholderiales</taxon>
        <taxon>Burkholderiaceae</taxon>
        <taxon>Pandoraea</taxon>
    </lineage>
</organism>
<accession>A0A5E4VAM1</accession>
<evidence type="ECO:0000313" key="3">
    <source>
        <dbReference type="Proteomes" id="UP000367825"/>
    </source>
</evidence>
<proteinExistence type="predicted"/>
<evidence type="ECO:0000256" key="1">
    <source>
        <dbReference type="SAM" id="SignalP"/>
    </source>
</evidence>
<name>A0A5E4VAM1_9BURK</name>
<feature type="chain" id="PRO_5022828826" description="Lipoprotein" evidence="1">
    <location>
        <begin position="19"/>
        <end position="49"/>
    </location>
</feature>
<reference evidence="2 3" key="1">
    <citation type="submission" date="2019-08" db="EMBL/GenBank/DDBJ databases">
        <authorList>
            <person name="Peeters C."/>
        </authorList>
    </citation>
    <scope>NUCLEOTIDE SEQUENCE [LARGE SCALE GENOMIC DNA]</scope>
    <source>
        <strain evidence="2 3">LMG 31109</strain>
    </source>
</reference>
<dbReference type="PROSITE" id="PS51257">
    <property type="entry name" value="PROKAR_LIPOPROTEIN"/>
    <property type="match status" value="1"/>
</dbReference>
<dbReference type="EMBL" id="CABPSC010000008">
    <property type="protein sequence ID" value="VVE07980.1"/>
    <property type="molecule type" value="Genomic_DNA"/>
</dbReference>
<gene>
    <name evidence="2" type="ORF">PNO31109_02478</name>
</gene>
<dbReference type="Proteomes" id="UP000367825">
    <property type="component" value="Unassembled WGS sequence"/>
</dbReference>
<dbReference type="AlphaFoldDB" id="A0A5E4VAM1"/>